<dbReference type="AlphaFoldDB" id="A0A7G2CKL4"/>
<proteinExistence type="predicted"/>
<name>A0A7G2CKL4_9TRYP</name>
<evidence type="ECO:0000313" key="1">
    <source>
        <dbReference type="EMBL" id="CAD2219939.1"/>
    </source>
</evidence>
<evidence type="ECO:0000313" key="2">
    <source>
        <dbReference type="Proteomes" id="UP000515908"/>
    </source>
</evidence>
<dbReference type="VEuPathDB" id="TriTrypDB:ADEAN_000745300"/>
<reference evidence="1 2" key="1">
    <citation type="submission" date="2020-08" db="EMBL/GenBank/DDBJ databases">
        <authorList>
            <person name="Newling K."/>
            <person name="Davey J."/>
            <person name="Forrester S."/>
        </authorList>
    </citation>
    <scope>NUCLEOTIDE SEQUENCE [LARGE SCALE GENOMIC DNA]</scope>
    <source>
        <strain evidence="2">Crithidia deanei Carvalho (ATCC PRA-265)</strain>
    </source>
</reference>
<keyword evidence="2" id="KW-1185">Reference proteome</keyword>
<gene>
    <name evidence="1" type="ORF">ADEAN_000745300</name>
</gene>
<organism evidence="1 2">
    <name type="scientific">Angomonas deanei</name>
    <dbReference type="NCBI Taxonomy" id="59799"/>
    <lineage>
        <taxon>Eukaryota</taxon>
        <taxon>Discoba</taxon>
        <taxon>Euglenozoa</taxon>
        <taxon>Kinetoplastea</taxon>
        <taxon>Metakinetoplastina</taxon>
        <taxon>Trypanosomatida</taxon>
        <taxon>Trypanosomatidae</taxon>
        <taxon>Strigomonadinae</taxon>
        <taxon>Angomonas</taxon>
    </lineage>
</organism>
<accession>A0A7G2CKL4</accession>
<sequence>MNRIELHARCNDENFGLSRRMYVLQPQDARQTLSVYELILRHVPRDTLLCSRVLHHAWEATPIVVNHLLQPLLTPETLRLTGFYMLEATEEVPLPIANTSATVPQSTINTAVQRRIRPAASNGDENRDRIDPNFFSSLLNETAAGDSSRLVFSYIEEERLPSLPGPSVPPAMFAVDTDLYDIQYGSIHQL</sequence>
<protein>
    <submittedName>
        <fullName evidence="1">Uncharacterized protein</fullName>
    </submittedName>
</protein>
<dbReference type="EMBL" id="LR877159">
    <property type="protein sequence ID" value="CAD2219939.1"/>
    <property type="molecule type" value="Genomic_DNA"/>
</dbReference>
<dbReference type="Proteomes" id="UP000515908">
    <property type="component" value="Chromosome 15"/>
</dbReference>